<comment type="similarity">
    <text evidence="1">Belongs to the serine-aspartate repeat-containing protein (SDr) family.</text>
</comment>
<organism evidence="8 9">
    <name type="scientific">Lacticaseibacillus nasuensis JCM 17158</name>
    <dbReference type="NCBI Taxonomy" id="1291734"/>
    <lineage>
        <taxon>Bacteria</taxon>
        <taxon>Bacillati</taxon>
        <taxon>Bacillota</taxon>
        <taxon>Bacilli</taxon>
        <taxon>Lactobacillales</taxon>
        <taxon>Lactobacillaceae</taxon>
        <taxon>Lacticaseibacillus</taxon>
    </lineage>
</organism>
<feature type="compositionally biased region" description="Low complexity" evidence="4">
    <location>
        <begin position="165"/>
        <end position="185"/>
    </location>
</feature>
<dbReference type="PANTHER" id="PTHR36108:SF13">
    <property type="entry name" value="COLOSSIN-B-RELATED"/>
    <property type="match status" value="1"/>
</dbReference>
<keyword evidence="5" id="KW-0472">Membrane</keyword>
<evidence type="ECO:0000256" key="1">
    <source>
        <dbReference type="ARBA" id="ARBA00007257"/>
    </source>
</evidence>
<dbReference type="EMBL" id="AZDJ01000016">
    <property type="protein sequence ID" value="KRK72959.1"/>
    <property type="molecule type" value="Genomic_DNA"/>
</dbReference>
<evidence type="ECO:0000256" key="2">
    <source>
        <dbReference type="ARBA" id="ARBA00022525"/>
    </source>
</evidence>
<sequence>MILVLLFTQFQALVGIRPASAATTPVVASLKVLDQPGLTATLTGRETDAGIDWTLSYTKTATGTPRALKVKATVPDQAAPLTPSTAPGFAPVAATADAGWWIEAEFGDTSGGELKYRTAKTARSLQVTVQVNTQAEAGEQVDTLPAALAGPHTLTLPTPAPEPAPTESKAPAPTTAPKPAQQAKAALALNPGETKRWSNTGDTTDEFKTVKYDVDPATGAQTLTIGLLFRGADTHKAEITLPREWQLQTISGASGVSGETDANGVTRVSFEDWWAAPKLTFSTTKPADGTAPVIGEIESDRQTVALDLLLESGVSRITKPEMAAPVKGYDLLLTQDARAELKTEVVKLNGEAWPATANIQLAEKGATPRASYSSEAIMKSSTSTFYVEGSSSRAVIFPNVATASDSRLIIDYDWVGYIKDAAGNAIPIGAYVEVDQFKYRDADWRNGGSPNPKMGFDVSNNFYSGMTLANIRSFDWDVTFYVVDNGVKRAVDFVQPDDDEAAVSDRPLLTFTSLNPGEFVKSHADAYAHYKPGSVAKLGFGPDNTPVLSNPAQFNGIKDSTNPEISDVYTAVAFGYWPNITGLPSVAGLGADKWHDWLGSSTFGRGAVSFNLTGTSFKYTRGTYAEAGTTWLANASGANRFDIPTSVVTNKSVTANPNAGGGDKTVVDRAKASDQDPMTFTPNELDGENINDFYDGAKPLYYYINQELYSLTSQVIMRPNQIEISDLLPAGIDLKNGKNSVTLFNARKALNGGQDIISVPAGQITLREEAGRTRVIVKLLPQQIDELRFEGGFMSLRLDVKLTERPSDWPNRLTMNNRATVKMWDVDNEVGYDRQTNNVSTWIQETTVPGVDVAFTKTDAFGVDLTGAQFTLTAGQSSVNSVADGSQIQFKGVTPGEYTLAETHAPNGYVLPEAGIKVTVTADSKIVWPADYATPGEVANTLKPFSIRLRKTGDGKDLGGAKLRLEGLDHDFAATGVTSADDGITRFDGKTLRPGRYRLTELEAPNGFKLMAGPLTFTINNRGELVDLDYSATGLKADQITVTTRLMANDTMNQLNIVLDNNKDDFGLPSTGGSGYWWQLAIAMTLMLTALGYWFYRYGKEVA</sequence>
<feature type="chain" id="PRO_5006406132" evidence="6">
    <location>
        <begin position="22"/>
        <end position="1103"/>
    </location>
</feature>
<comment type="caution">
    <text evidence="8">The sequence shown here is derived from an EMBL/GenBank/DDBJ whole genome shotgun (WGS) entry which is preliminary data.</text>
</comment>
<dbReference type="AlphaFoldDB" id="A0A0R1JNT6"/>
<name>A0A0R1JNT6_9LACO</name>
<dbReference type="InterPro" id="IPR041033">
    <property type="entry name" value="SpaA_PFL_dom_1"/>
</dbReference>
<dbReference type="STRING" id="1291734.FD02_GL001379"/>
<reference evidence="8 9" key="1">
    <citation type="journal article" date="2015" name="Genome Announc.">
        <title>Expanding the biotechnology potential of lactobacilli through comparative genomics of 213 strains and associated genera.</title>
        <authorList>
            <person name="Sun Z."/>
            <person name="Harris H.M."/>
            <person name="McCann A."/>
            <person name="Guo C."/>
            <person name="Argimon S."/>
            <person name="Zhang W."/>
            <person name="Yang X."/>
            <person name="Jeffery I.B."/>
            <person name="Cooney J.C."/>
            <person name="Kagawa T.F."/>
            <person name="Liu W."/>
            <person name="Song Y."/>
            <person name="Salvetti E."/>
            <person name="Wrobel A."/>
            <person name="Rasinkangas P."/>
            <person name="Parkhill J."/>
            <person name="Rea M.C."/>
            <person name="O'Sullivan O."/>
            <person name="Ritari J."/>
            <person name="Douillard F.P."/>
            <person name="Paul Ross R."/>
            <person name="Yang R."/>
            <person name="Briner A.E."/>
            <person name="Felis G.E."/>
            <person name="de Vos W.M."/>
            <person name="Barrangou R."/>
            <person name="Klaenhammer T.R."/>
            <person name="Caufield P.W."/>
            <person name="Cui Y."/>
            <person name="Zhang H."/>
            <person name="O'Toole P.W."/>
        </authorList>
    </citation>
    <scope>NUCLEOTIDE SEQUENCE [LARGE SCALE GENOMIC DNA]</scope>
    <source>
        <strain evidence="8 9">JCM 17158</strain>
    </source>
</reference>
<dbReference type="Pfam" id="PF17802">
    <property type="entry name" value="SpaA"/>
    <property type="match status" value="2"/>
</dbReference>
<feature type="region of interest" description="Disordered" evidence="4">
    <location>
        <begin position="151"/>
        <end position="185"/>
    </location>
</feature>
<evidence type="ECO:0000256" key="3">
    <source>
        <dbReference type="ARBA" id="ARBA00022729"/>
    </source>
</evidence>
<feature type="domain" description="SpaA-like prealbumin fold" evidence="7">
    <location>
        <begin position="852"/>
        <end position="925"/>
    </location>
</feature>
<feature type="signal peptide" evidence="6">
    <location>
        <begin position="1"/>
        <end position="21"/>
    </location>
</feature>
<evidence type="ECO:0000313" key="8">
    <source>
        <dbReference type="EMBL" id="KRK72959.1"/>
    </source>
</evidence>
<gene>
    <name evidence="8" type="ORF">FD02_GL001379</name>
</gene>
<keyword evidence="5" id="KW-1133">Transmembrane helix</keyword>
<dbReference type="PATRIC" id="fig|1291734.4.peg.1418"/>
<evidence type="ECO:0000313" key="9">
    <source>
        <dbReference type="Proteomes" id="UP000051804"/>
    </source>
</evidence>
<evidence type="ECO:0000256" key="5">
    <source>
        <dbReference type="SAM" id="Phobius"/>
    </source>
</evidence>
<dbReference type="NCBIfam" id="TIGR01167">
    <property type="entry name" value="LPXTG_anchor"/>
    <property type="match status" value="1"/>
</dbReference>
<protein>
    <submittedName>
        <fullName evidence="8">Outer membrane protein</fullName>
    </submittedName>
</protein>
<feature type="domain" description="SpaA-like prealbumin fold" evidence="7">
    <location>
        <begin position="946"/>
        <end position="1027"/>
    </location>
</feature>
<accession>A0A0R1JNT6</accession>
<feature type="transmembrane region" description="Helical" evidence="5">
    <location>
        <begin position="1076"/>
        <end position="1096"/>
    </location>
</feature>
<keyword evidence="5" id="KW-0812">Transmembrane</keyword>
<keyword evidence="9" id="KW-1185">Reference proteome</keyword>
<keyword evidence="3 6" id="KW-0732">Signal</keyword>
<keyword evidence="2" id="KW-0964">Secreted</keyword>
<proteinExistence type="inferred from homology"/>
<dbReference type="Gene3D" id="2.60.40.10">
    <property type="entry name" value="Immunoglobulins"/>
    <property type="match status" value="2"/>
</dbReference>
<dbReference type="Proteomes" id="UP000051804">
    <property type="component" value="Unassembled WGS sequence"/>
</dbReference>
<dbReference type="PANTHER" id="PTHR36108">
    <property type="entry name" value="COLOSSIN-B-RELATED"/>
    <property type="match status" value="1"/>
</dbReference>
<evidence type="ECO:0000259" key="7">
    <source>
        <dbReference type="Pfam" id="PF17802"/>
    </source>
</evidence>
<dbReference type="InterPro" id="IPR013783">
    <property type="entry name" value="Ig-like_fold"/>
</dbReference>
<evidence type="ECO:0000256" key="6">
    <source>
        <dbReference type="SAM" id="SignalP"/>
    </source>
</evidence>
<evidence type="ECO:0000256" key="4">
    <source>
        <dbReference type="SAM" id="MobiDB-lite"/>
    </source>
</evidence>